<gene>
    <name evidence="2" type="ORF">Mgra_00005363</name>
</gene>
<protein>
    <submittedName>
        <fullName evidence="2">Uncharacterized protein</fullName>
    </submittedName>
</protein>
<feature type="transmembrane region" description="Helical" evidence="1">
    <location>
        <begin position="103"/>
        <end position="128"/>
    </location>
</feature>
<reference evidence="2" key="1">
    <citation type="journal article" date="2020" name="Ecol. Evol.">
        <title>Genome structure and content of the rice root-knot nematode (Meloidogyne graminicola).</title>
        <authorList>
            <person name="Phan N.T."/>
            <person name="Danchin E.G.J."/>
            <person name="Klopp C."/>
            <person name="Perfus-Barbeoch L."/>
            <person name="Kozlowski D.K."/>
            <person name="Koutsovoulos G.D."/>
            <person name="Lopez-Roques C."/>
            <person name="Bouchez O."/>
            <person name="Zahm M."/>
            <person name="Besnard G."/>
            <person name="Bellafiore S."/>
        </authorList>
    </citation>
    <scope>NUCLEOTIDE SEQUENCE</scope>
    <source>
        <strain evidence="2">VN-18</strain>
    </source>
</reference>
<feature type="transmembrane region" description="Helical" evidence="1">
    <location>
        <begin position="32"/>
        <end position="57"/>
    </location>
</feature>
<organism evidence="2 3">
    <name type="scientific">Meloidogyne graminicola</name>
    <dbReference type="NCBI Taxonomy" id="189291"/>
    <lineage>
        <taxon>Eukaryota</taxon>
        <taxon>Metazoa</taxon>
        <taxon>Ecdysozoa</taxon>
        <taxon>Nematoda</taxon>
        <taxon>Chromadorea</taxon>
        <taxon>Rhabditida</taxon>
        <taxon>Tylenchina</taxon>
        <taxon>Tylenchomorpha</taxon>
        <taxon>Tylenchoidea</taxon>
        <taxon>Meloidogynidae</taxon>
        <taxon>Meloidogyninae</taxon>
        <taxon>Meloidogyne</taxon>
    </lineage>
</organism>
<dbReference type="OrthoDB" id="5859567at2759"/>
<accession>A0A8S9ZNY2</accession>
<dbReference type="Gene3D" id="1.20.1070.10">
    <property type="entry name" value="Rhodopsin 7-helix transmembrane proteins"/>
    <property type="match status" value="1"/>
</dbReference>
<keyword evidence="3" id="KW-1185">Reference proteome</keyword>
<evidence type="ECO:0000256" key="1">
    <source>
        <dbReference type="SAM" id="Phobius"/>
    </source>
</evidence>
<dbReference type="Pfam" id="PF10321">
    <property type="entry name" value="7TM_GPCR_Srt"/>
    <property type="match status" value="1"/>
</dbReference>
<dbReference type="AlphaFoldDB" id="A0A8S9ZNY2"/>
<feature type="transmembrane region" description="Helical" evidence="1">
    <location>
        <begin position="198"/>
        <end position="221"/>
    </location>
</feature>
<keyword evidence="1" id="KW-1133">Transmembrane helix</keyword>
<evidence type="ECO:0000313" key="3">
    <source>
        <dbReference type="Proteomes" id="UP000605970"/>
    </source>
</evidence>
<dbReference type="EMBL" id="JABEBT010000045">
    <property type="protein sequence ID" value="KAF7635247.1"/>
    <property type="molecule type" value="Genomic_DNA"/>
</dbReference>
<dbReference type="PANTHER" id="PTHR23021">
    <property type="entry name" value="SERPENTINE RECEPTOR, CLASS T"/>
    <property type="match status" value="1"/>
</dbReference>
<dbReference type="SUPFAM" id="SSF81321">
    <property type="entry name" value="Family A G protein-coupled receptor-like"/>
    <property type="match status" value="1"/>
</dbReference>
<keyword evidence="1" id="KW-0812">Transmembrane</keyword>
<feature type="transmembrane region" description="Helical" evidence="1">
    <location>
        <begin position="69"/>
        <end position="91"/>
    </location>
</feature>
<evidence type="ECO:0000313" key="2">
    <source>
        <dbReference type="EMBL" id="KAF7635247.1"/>
    </source>
</evidence>
<dbReference type="PANTHER" id="PTHR23021:SF11">
    <property type="entry name" value="SERPENTINE RECEPTOR, CLASS T"/>
    <property type="match status" value="1"/>
</dbReference>
<keyword evidence="1" id="KW-0472">Membrane</keyword>
<comment type="caution">
    <text evidence="2">The sequence shown here is derived from an EMBL/GenBank/DDBJ whole genome shotgun (WGS) entry which is preliminary data.</text>
</comment>
<sequence length="251" mass="29448">MQSLLDNNYFDYYYNCSFYNYNSIPLEKRRNIFVGIILLILYIIFEILYLPCLGVFIQKENIKESCYKLMLFMGILSMININSSGLIIGIYSIKGDVFCNRPLFNYIIGMPAFGLYCSESLVAMMLAINRCSEMYDHQLAEKLFSGNKIFYWIIICLVYGFILGFLTIPPLPNGMLVGWFWNPHIGYYEDLKGVYHNILFTAHNIYIGFGLPLIYLTFYLLMHKKMSLVGNNQQSIEQRKNKINVKNYFKY</sequence>
<dbReference type="InterPro" id="IPR019425">
    <property type="entry name" value="7TM_GPCR_serpentine_rcpt_Srt"/>
</dbReference>
<dbReference type="Proteomes" id="UP000605970">
    <property type="component" value="Unassembled WGS sequence"/>
</dbReference>
<name>A0A8S9ZNY2_9BILA</name>
<proteinExistence type="predicted"/>
<feature type="transmembrane region" description="Helical" evidence="1">
    <location>
        <begin position="149"/>
        <end position="168"/>
    </location>
</feature>